<proteinExistence type="predicted"/>
<dbReference type="AlphaFoldDB" id="A0AAV5MHE7"/>
<comment type="caution">
    <text evidence="1">The sequence shown here is derived from an EMBL/GenBank/DDBJ whole genome shotgun (WGS) entry which is preliminary data.</text>
</comment>
<reference evidence="1 2" key="1">
    <citation type="journal article" date="2021" name="Commun. Biol.">
        <title>The genome of Shorea leprosula (Dipterocarpaceae) highlights the ecological relevance of drought in aseasonal tropical rainforests.</title>
        <authorList>
            <person name="Ng K.K.S."/>
            <person name="Kobayashi M.J."/>
            <person name="Fawcett J.A."/>
            <person name="Hatakeyama M."/>
            <person name="Paape T."/>
            <person name="Ng C.H."/>
            <person name="Ang C.C."/>
            <person name="Tnah L.H."/>
            <person name="Lee C.T."/>
            <person name="Nishiyama T."/>
            <person name="Sese J."/>
            <person name="O'Brien M.J."/>
            <person name="Copetti D."/>
            <person name="Mohd Noor M.I."/>
            <person name="Ong R.C."/>
            <person name="Putra M."/>
            <person name="Sireger I.Z."/>
            <person name="Indrioko S."/>
            <person name="Kosugi Y."/>
            <person name="Izuno A."/>
            <person name="Isagi Y."/>
            <person name="Lee S.L."/>
            <person name="Shimizu K.K."/>
        </authorList>
    </citation>
    <scope>NUCLEOTIDE SEQUENCE [LARGE SCALE GENOMIC DNA]</scope>
    <source>
        <strain evidence="1">214</strain>
    </source>
</reference>
<protein>
    <submittedName>
        <fullName evidence="1">Uncharacterized protein</fullName>
    </submittedName>
</protein>
<name>A0AAV5MHE7_9ROSI</name>
<evidence type="ECO:0000313" key="2">
    <source>
        <dbReference type="Proteomes" id="UP001054252"/>
    </source>
</evidence>
<organism evidence="1 2">
    <name type="scientific">Rubroshorea leprosula</name>
    <dbReference type="NCBI Taxonomy" id="152421"/>
    <lineage>
        <taxon>Eukaryota</taxon>
        <taxon>Viridiplantae</taxon>
        <taxon>Streptophyta</taxon>
        <taxon>Embryophyta</taxon>
        <taxon>Tracheophyta</taxon>
        <taxon>Spermatophyta</taxon>
        <taxon>Magnoliopsida</taxon>
        <taxon>eudicotyledons</taxon>
        <taxon>Gunneridae</taxon>
        <taxon>Pentapetalae</taxon>
        <taxon>rosids</taxon>
        <taxon>malvids</taxon>
        <taxon>Malvales</taxon>
        <taxon>Dipterocarpaceae</taxon>
        <taxon>Rubroshorea</taxon>
    </lineage>
</organism>
<accession>A0AAV5MHE7</accession>
<evidence type="ECO:0000313" key="1">
    <source>
        <dbReference type="EMBL" id="GKV48221.1"/>
    </source>
</evidence>
<gene>
    <name evidence="1" type="ORF">SLEP1_g55047</name>
</gene>
<keyword evidence="2" id="KW-1185">Reference proteome</keyword>
<sequence>MKVMKQERVTGKSVLMGDGLASPQGWEAMGCCCGGGKSCGGVGSVERGGTVATDGEEVAQVLRHARVGSGRFFWEEYLATGGEIFG</sequence>
<dbReference type="EMBL" id="BPVZ01000249">
    <property type="protein sequence ID" value="GKV48221.1"/>
    <property type="molecule type" value="Genomic_DNA"/>
</dbReference>
<dbReference type="Proteomes" id="UP001054252">
    <property type="component" value="Unassembled WGS sequence"/>
</dbReference>